<dbReference type="InterPro" id="IPR011009">
    <property type="entry name" value="Kinase-like_dom_sf"/>
</dbReference>
<accession>A0AAN7CIW5</accession>
<dbReference type="InterPro" id="IPR051678">
    <property type="entry name" value="AGP_Transferase"/>
</dbReference>
<name>A0AAN7CIW5_9PEZI</name>
<evidence type="ECO:0000313" key="3">
    <source>
        <dbReference type="Proteomes" id="UP001303760"/>
    </source>
</evidence>
<feature type="domain" description="Aminoglycoside phosphotransferase" evidence="1">
    <location>
        <begin position="50"/>
        <end position="319"/>
    </location>
</feature>
<dbReference type="Proteomes" id="UP001303760">
    <property type="component" value="Unassembled WGS sequence"/>
</dbReference>
<dbReference type="PANTHER" id="PTHR21310">
    <property type="entry name" value="AMINOGLYCOSIDE PHOSPHOTRANSFERASE-RELATED-RELATED"/>
    <property type="match status" value="1"/>
</dbReference>
<protein>
    <recommendedName>
        <fullName evidence="1">Aminoglycoside phosphotransferase domain-containing protein</fullName>
    </recommendedName>
</protein>
<gene>
    <name evidence="2" type="ORF">C8A03DRAFT_39840</name>
</gene>
<dbReference type="InterPro" id="IPR002575">
    <property type="entry name" value="Aminoglycoside_PTrfase"/>
</dbReference>
<dbReference type="EMBL" id="MU860003">
    <property type="protein sequence ID" value="KAK4242895.1"/>
    <property type="molecule type" value="Genomic_DNA"/>
</dbReference>
<dbReference type="Pfam" id="PF01636">
    <property type="entry name" value="APH"/>
    <property type="match status" value="1"/>
</dbReference>
<proteinExistence type="predicted"/>
<keyword evidence="3" id="KW-1185">Reference proteome</keyword>
<comment type="caution">
    <text evidence="2">The sequence shown here is derived from an EMBL/GenBank/DDBJ whole genome shotgun (WGS) entry which is preliminary data.</text>
</comment>
<reference evidence="2" key="2">
    <citation type="submission" date="2023-05" db="EMBL/GenBank/DDBJ databases">
        <authorList>
            <consortium name="Lawrence Berkeley National Laboratory"/>
            <person name="Steindorff A."/>
            <person name="Hensen N."/>
            <person name="Bonometti L."/>
            <person name="Westerberg I."/>
            <person name="Brannstrom I.O."/>
            <person name="Guillou S."/>
            <person name="Cros-Aarteil S."/>
            <person name="Calhoun S."/>
            <person name="Haridas S."/>
            <person name="Kuo A."/>
            <person name="Mondo S."/>
            <person name="Pangilinan J."/>
            <person name="Riley R."/>
            <person name="Labutti K."/>
            <person name="Andreopoulos B."/>
            <person name="Lipzen A."/>
            <person name="Chen C."/>
            <person name="Yanf M."/>
            <person name="Daum C."/>
            <person name="Ng V."/>
            <person name="Clum A."/>
            <person name="Ohm R."/>
            <person name="Martin F."/>
            <person name="Silar P."/>
            <person name="Natvig D."/>
            <person name="Lalanne C."/>
            <person name="Gautier V."/>
            <person name="Ament-Velasquez S.L."/>
            <person name="Kruys A."/>
            <person name="Hutchinson M.I."/>
            <person name="Powell A.J."/>
            <person name="Barry K."/>
            <person name="Miller A.N."/>
            <person name="Grigoriev I.V."/>
            <person name="Debuchy R."/>
            <person name="Gladieux P."/>
            <person name="Thoren M.H."/>
            <person name="Johannesson H."/>
        </authorList>
    </citation>
    <scope>NUCLEOTIDE SEQUENCE</scope>
    <source>
        <strain evidence="2">CBS 532.94</strain>
    </source>
</reference>
<evidence type="ECO:0000259" key="1">
    <source>
        <dbReference type="Pfam" id="PF01636"/>
    </source>
</evidence>
<organism evidence="2 3">
    <name type="scientific">Achaetomium macrosporum</name>
    <dbReference type="NCBI Taxonomy" id="79813"/>
    <lineage>
        <taxon>Eukaryota</taxon>
        <taxon>Fungi</taxon>
        <taxon>Dikarya</taxon>
        <taxon>Ascomycota</taxon>
        <taxon>Pezizomycotina</taxon>
        <taxon>Sordariomycetes</taxon>
        <taxon>Sordariomycetidae</taxon>
        <taxon>Sordariales</taxon>
        <taxon>Chaetomiaceae</taxon>
        <taxon>Achaetomium</taxon>
    </lineage>
</organism>
<dbReference type="PANTHER" id="PTHR21310:SF37">
    <property type="entry name" value="AMINOGLYCOSIDE PHOSPHOTRANSFERASE DOMAIN-CONTAINING PROTEIN"/>
    <property type="match status" value="1"/>
</dbReference>
<reference evidence="2" key="1">
    <citation type="journal article" date="2023" name="Mol. Phylogenet. Evol.">
        <title>Genome-scale phylogeny and comparative genomics of the fungal order Sordariales.</title>
        <authorList>
            <person name="Hensen N."/>
            <person name="Bonometti L."/>
            <person name="Westerberg I."/>
            <person name="Brannstrom I.O."/>
            <person name="Guillou S."/>
            <person name="Cros-Aarteil S."/>
            <person name="Calhoun S."/>
            <person name="Haridas S."/>
            <person name="Kuo A."/>
            <person name="Mondo S."/>
            <person name="Pangilinan J."/>
            <person name="Riley R."/>
            <person name="LaButti K."/>
            <person name="Andreopoulos B."/>
            <person name="Lipzen A."/>
            <person name="Chen C."/>
            <person name="Yan M."/>
            <person name="Daum C."/>
            <person name="Ng V."/>
            <person name="Clum A."/>
            <person name="Steindorff A."/>
            <person name="Ohm R.A."/>
            <person name="Martin F."/>
            <person name="Silar P."/>
            <person name="Natvig D.O."/>
            <person name="Lalanne C."/>
            <person name="Gautier V."/>
            <person name="Ament-Velasquez S.L."/>
            <person name="Kruys A."/>
            <person name="Hutchinson M.I."/>
            <person name="Powell A.J."/>
            <person name="Barry K."/>
            <person name="Miller A.N."/>
            <person name="Grigoriev I.V."/>
            <person name="Debuchy R."/>
            <person name="Gladieux P."/>
            <person name="Hiltunen Thoren M."/>
            <person name="Johannesson H."/>
        </authorList>
    </citation>
    <scope>NUCLEOTIDE SEQUENCE</scope>
    <source>
        <strain evidence="2">CBS 532.94</strain>
    </source>
</reference>
<dbReference type="SUPFAM" id="SSF56112">
    <property type="entry name" value="Protein kinase-like (PK-like)"/>
    <property type="match status" value="1"/>
</dbReference>
<dbReference type="AlphaFoldDB" id="A0AAN7CIW5"/>
<evidence type="ECO:0000313" key="2">
    <source>
        <dbReference type="EMBL" id="KAK4242895.1"/>
    </source>
</evidence>
<dbReference type="Gene3D" id="3.30.200.20">
    <property type="entry name" value="Phosphorylase Kinase, domain 1"/>
    <property type="match status" value="1"/>
</dbReference>
<sequence>MKIDGLLKERDGWLEALDESEICRLASSFRHGDQCAIFQPRKHGAFNVCFFVKFGSPLERWVLRAPIPMTVSKALLDEKTEIELATIRYVSATTTIPIPKVHAYGYSDTGSNGLPFIIMDYVEGCSSKDLRDPKYGMNWMLVTSFVDKLEMREAKHVYQQLADVYLQLRQLEFPRIGALGLPSRETPALSCDPEDIRVCNRPLSIDIVSQEVDGLEPSAIFPPKTTLPTAKEFVDGLLRLADNKLEKEHDQELDLRRCAETLYAAHHFKQFVHEEWLDQSANKGPFVLAHGDMDNIMSNLLFGKDYNLVAIIDWDFSRIVPARLLVPPIWLYGSQLAGVLLHQKDYNQRVGRLCAEIQRREEALDLPPLLSSEWVPLETCATPPLSSHLTIPRKSTRCTGTLFSKKWCPSQLRTPTTHGSRDMKKRLPRVSGRFMEASPELQSFSERKTREQMEFFEAEKGYYGDESPRRICPVPPFAYLDEKYY</sequence>